<dbReference type="AlphaFoldDB" id="E3ZTI0"/>
<dbReference type="HOGENOM" id="CLU_3128891_0_0_9"/>
<proteinExistence type="predicted"/>
<keyword evidence="1" id="KW-0689">Ribosomal protein</keyword>
<feature type="non-terminal residue" evidence="1">
    <location>
        <position position="1"/>
    </location>
</feature>
<protein>
    <submittedName>
        <fullName evidence="1">40S ribosomal protein S17</fullName>
    </submittedName>
</protein>
<keyword evidence="1" id="KW-0687">Ribonucleoprotein</keyword>
<dbReference type="EMBL" id="ADXJ01000933">
    <property type="protein sequence ID" value="EFR99066.1"/>
    <property type="molecule type" value="Genomic_DNA"/>
</dbReference>
<dbReference type="GO" id="GO:0005840">
    <property type="term" value="C:ribosome"/>
    <property type="evidence" value="ECO:0007669"/>
    <property type="project" value="UniProtKB-KW"/>
</dbReference>
<evidence type="ECO:0000313" key="1">
    <source>
        <dbReference type="EMBL" id="EFR99066.1"/>
    </source>
</evidence>
<dbReference type="Proteomes" id="UP000004302">
    <property type="component" value="Chromosome"/>
</dbReference>
<gene>
    <name evidence="1" type="ORF">NT03LS_2844</name>
</gene>
<comment type="caution">
    <text evidence="1">The sequence shown here is derived from an EMBL/GenBank/DDBJ whole genome shotgun (WGS) entry which is preliminary data.</text>
</comment>
<accession>E3ZTI0</accession>
<sequence>TKTIKLSFSYKTKKLLPQLVKEFDTIIRVVRDRKFFSQEKERKKQPILN</sequence>
<reference evidence="1" key="1">
    <citation type="journal article" date="2010" name="Microbiol. Resour. Announc.">
        <title>Comparative genomics of the bacterial genus Listeria: Genome evolution is characterized by limited gene acquisition and limited gene loss.</title>
        <authorList>
            <person name="den Bakker H.C."/>
            <person name="Cummings C.A."/>
            <person name="Ferreira V."/>
            <person name="Vatta P."/>
            <person name="Orsi R.H."/>
            <person name="Degoricija L."/>
            <person name="Barker M."/>
            <person name="Petrauskene O."/>
            <person name="Furtado M.R."/>
            <person name="Wiedmann M."/>
        </authorList>
    </citation>
    <scope>NUCLEOTIDE SEQUENCE [LARGE SCALE GENOMIC DNA]</scope>
    <source>
        <strain evidence="1">FSL N1-067</strain>
    </source>
</reference>
<name>E3ZTI0_LISSE</name>
<organism evidence="1">
    <name type="scientific">Listeria seeligeri FSL N1-067</name>
    <dbReference type="NCBI Taxonomy" id="702453"/>
    <lineage>
        <taxon>Bacteria</taxon>
        <taxon>Bacillati</taxon>
        <taxon>Bacillota</taxon>
        <taxon>Bacilli</taxon>
        <taxon>Bacillales</taxon>
        <taxon>Listeriaceae</taxon>
        <taxon>Listeria</taxon>
    </lineage>
</organism>